<dbReference type="GO" id="GO:0008781">
    <property type="term" value="F:N-acylneuraminate cytidylyltransferase activity"/>
    <property type="evidence" value="ECO:0007669"/>
    <property type="project" value="UniProtKB-EC"/>
</dbReference>
<dbReference type="InterPro" id="IPR003329">
    <property type="entry name" value="Cytidylyl_trans"/>
</dbReference>
<gene>
    <name evidence="2" type="primary">neuA</name>
    <name evidence="2" type="ORF">SLAV_09955</name>
</gene>
<keyword evidence="2" id="KW-0548">Nucleotidyltransferase</keyword>
<dbReference type="InterPro" id="IPR029044">
    <property type="entry name" value="Nucleotide-diphossugar_trans"/>
</dbReference>
<accession>A0A2K8PAU4</accession>
<feature type="compositionally biased region" description="Low complexity" evidence="1">
    <location>
        <begin position="239"/>
        <end position="259"/>
    </location>
</feature>
<dbReference type="PANTHER" id="PTHR21485">
    <property type="entry name" value="HAD SUPERFAMILY MEMBERS CMAS AND KDSC"/>
    <property type="match status" value="1"/>
</dbReference>
<reference evidence="2 3" key="1">
    <citation type="submission" date="2017-11" db="EMBL/GenBank/DDBJ databases">
        <title>Complete genome sequence of Streptomyces lavendulae subsp. lavendulae CCM 3239 (formerly 'Streptomyces aureofaciens CCM 3239'), the producer of the angucycline-type antibiotic auricin.</title>
        <authorList>
            <person name="Busche T."/>
            <person name="Novakova R."/>
            <person name="Al'Dilaimi A."/>
            <person name="Homerova D."/>
            <person name="Feckova L."/>
            <person name="Rezuchova B."/>
            <person name="Mingyar E."/>
            <person name="Csolleiova D."/>
            <person name="Bekeova C."/>
            <person name="Winkler A."/>
            <person name="Sevcikova B."/>
            <person name="Kalinowski J."/>
            <person name="Kormanec J."/>
            <person name="Ruckert C."/>
        </authorList>
    </citation>
    <scope>NUCLEOTIDE SEQUENCE [LARGE SCALE GENOMIC DNA]</scope>
    <source>
        <strain evidence="2 3">CCM 3239</strain>
    </source>
</reference>
<dbReference type="EMBL" id="CP024985">
    <property type="protein sequence ID" value="ATZ23859.1"/>
    <property type="molecule type" value="Genomic_DNA"/>
</dbReference>
<organism evidence="2 3">
    <name type="scientific">Streptomyces lavendulae subsp. lavendulae</name>
    <dbReference type="NCBI Taxonomy" id="58340"/>
    <lineage>
        <taxon>Bacteria</taxon>
        <taxon>Bacillati</taxon>
        <taxon>Actinomycetota</taxon>
        <taxon>Actinomycetes</taxon>
        <taxon>Kitasatosporales</taxon>
        <taxon>Streptomycetaceae</taxon>
        <taxon>Streptomyces</taxon>
    </lineage>
</organism>
<sequence>MTAPRTEPASGENPVNVTAVIPARGGSKGIPGKNVAEVGGVPLVARAVRACLGAVHVTRVAVSTDDAAIAAAARAAGAEVVERPAELGSDEASSESALLHALDRLEERHGEPVDVLVFVQCTSPFVTAQEVDAAVHAVVRDGADSAFTAVPFHGFLWTAEPGTGPGHRAHGVNHDSAVRQRRQDRTPEYLESGAVYAMRADGFRRHGHRFFGRTQLVPTAPERAIEIDEPGDLDRARALAPLLDPQQTPAAPSSPAPSQYLGKEL</sequence>
<dbReference type="EC" id="2.7.7.43" evidence="2"/>
<feature type="region of interest" description="Disordered" evidence="1">
    <location>
        <begin position="239"/>
        <end position="265"/>
    </location>
</feature>
<dbReference type="InterPro" id="IPR050793">
    <property type="entry name" value="CMP-NeuNAc_synthase"/>
</dbReference>
<dbReference type="SUPFAM" id="SSF53448">
    <property type="entry name" value="Nucleotide-diphospho-sugar transferases"/>
    <property type="match status" value="1"/>
</dbReference>
<dbReference type="CDD" id="cd02513">
    <property type="entry name" value="CMP-NeuAc_Synthase"/>
    <property type="match status" value="1"/>
</dbReference>
<dbReference type="KEGG" id="slx:SLAV_09955"/>
<dbReference type="PANTHER" id="PTHR21485:SF3">
    <property type="entry name" value="N-ACYLNEURAMINATE CYTIDYLYLTRANSFERASE"/>
    <property type="match status" value="1"/>
</dbReference>
<evidence type="ECO:0000313" key="2">
    <source>
        <dbReference type="EMBL" id="ATZ23859.1"/>
    </source>
</evidence>
<protein>
    <submittedName>
        <fullName evidence="2">N-acylneuraminate cytidylyltransferase</fullName>
        <ecNumber evidence="2">2.7.7.43</ecNumber>
    </submittedName>
</protein>
<evidence type="ECO:0000256" key="1">
    <source>
        <dbReference type="SAM" id="MobiDB-lite"/>
    </source>
</evidence>
<evidence type="ECO:0000313" key="3">
    <source>
        <dbReference type="Proteomes" id="UP000231791"/>
    </source>
</evidence>
<dbReference type="Pfam" id="PF02348">
    <property type="entry name" value="CTP_transf_3"/>
    <property type="match status" value="1"/>
</dbReference>
<proteinExistence type="predicted"/>
<name>A0A2K8PAU4_STRLA</name>
<dbReference type="Gene3D" id="3.90.550.10">
    <property type="entry name" value="Spore Coat Polysaccharide Biosynthesis Protein SpsA, Chain A"/>
    <property type="match status" value="1"/>
</dbReference>
<dbReference type="AlphaFoldDB" id="A0A2K8PAU4"/>
<keyword evidence="2" id="KW-0808">Transferase</keyword>
<keyword evidence="3" id="KW-1185">Reference proteome</keyword>
<dbReference type="Proteomes" id="UP000231791">
    <property type="component" value="Chromosome"/>
</dbReference>